<comment type="caution">
    <text evidence="1">The sequence shown here is derived from an EMBL/GenBank/DDBJ whole genome shotgun (WGS) entry which is preliminary data.</text>
</comment>
<organism evidence="1 2">
    <name type="scientific">Phytophthora oleae</name>
    <dbReference type="NCBI Taxonomy" id="2107226"/>
    <lineage>
        <taxon>Eukaryota</taxon>
        <taxon>Sar</taxon>
        <taxon>Stramenopiles</taxon>
        <taxon>Oomycota</taxon>
        <taxon>Peronosporomycetes</taxon>
        <taxon>Peronosporales</taxon>
        <taxon>Peronosporaceae</taxon>
        <taxon>Phytophthora</taxon>
    </lineage>
</organism>
<proteinExistence type="predicted"/>
<dbReference type="PANTHER" id="PTHR33129:SF1">
    <property type="entry name" value="ATP-BINDING PROTEIN"/>
    <property type="match status" value="1"/>
</dbReference>
<accession>A0ABD3FQI6</accession>
<gene>
    <name evidence="1" type="ORF">V7S43_005580</name>
</gene>
<evidence type="ECO:0000313" key="1">
    <source>
        <dbReference type="EMBL" id="KAL3669197.1"/>
    </source>
</evidence>
<dbReference type="EMBL" id="JBIMZQ010000009">
    <property type="protein sequence ID" value="KAL3669197.1"/>
    <property type="molecule type" value="Genomic_DNA"/>
</dbReference>
<sequence length="241" mass="27233">MPLWTLEELLDAANHLGLGADVTQKIEERFAIFGGVARGCLSAKEQFVAEMTEDLTKAITGMDSFSELKRLVNNVEGGATRCRMCHYQPMADNRGSYDVQIASTFVSRLVLEKVTARDFEKRDSLIRLLKGIPKAAAFRGHLSEMKAHERLVRGGTIETQCISKPDMPMKRFTLDQSEEFCFFDLKDLSSTMLQNTENPYHIPRAANFESVDSFYCHAPYLLPITRKLLLFQMTVSSTHPD</sequence>
<protein>
    <submittedName>
        <fullName evidence="1">Uncharacterized protein</fullName>
    </submittedName>
</protein>
<dbReference type="PANTHER" id="PTHR33129">
    <property type="entry name" value="PROTEIN KINASE DOMAIN-CONTAINING PROTEIN-RELATED"/>
    <property type="match status" value="1"/>
</dbReference>
<evidence type="ECO:0000313" key="2">
    <source>
        <dbReference type="Proteomes" id="UP001632037"/>
    </source>
</evidence>
<name>A0ABD3FQI6_9STRA</name>
<dbReference type="AlphaFoldDB" id="A0ABD3FQI6"/>
<dbReference type="Proteomes" id="UP001632037">
    <property type="component" value="Unassembled WGS sequence"/>
</dbReference>
<reference evidence="1 2" key="1">
    <citation type="submission" date="2024-09" db="EMBL/GenBank/DDBJ databases">
        <title>Genome sequencing and assembly of Phytophthora oleae, isolate VK10A, causative agent of rot of olive drupes.</title>
        <authorList>
            <person name="Conti Taguali S."/>
            <person name="Riolo M."/>
            <person name="La Spada F."/>
            <person name="Cacciola S.O."/>
            <person name="Dionisio G."/>
        </authorList>
    </citation>
    <scope>NUCLEOTIDE SEQUENCE [LARGE SCALE GENOMIC DNA]</scope>
    <source>
        <strain evidence="1 2">VK10A</strain>
    </source>
</reference>
<keyword evidence="2" id="KW-1185">Reference proteome</keyword>
<dbReference type="InterPro" id="IPR052980">
    <property type="entry name" value="Crinkler_effector"/>
</dbReference>